<feature type="region of interest" description="Disordered" evidence="1">
    <location>
        <begin position="1"/>
        <end position="81"/>
    </location>
</feature>
<evidence type="ECO:0000256" key="1">
    <source>
        <dbReference type="SAM" id="MobiDB-lite"/>
    </source>
</evidence>
<accession>A0A1H4SWR2</accession>
<dbReference type="Proteomes" id="UP000183155">
    <property type="component" value="Unassembled WGS sequence"/>
</dbReference>
<name>A0A1H4SWR2_PSETA</name>
<proteinExistence type="predicted"/>
<dbReference type="Pfam" id="PF19485">
    <property type="entry name" value="DUF6021"/>
    <property type="match status" value="1"/>
</dbReference>
<gene>
    <name evidence="2" type="ORF">SAMN04490203_2502</name>
</gene>
<dbReference type="InterPro" id="IPR046063">
    <property type="entry name" value="DUF6021"/>
</dbReference>
<evidence type="ECO:0000313" key="3">
    <source>
        <dbReference type="Proteomes" id="UP000183155"/>
    </source>
</evidence>
<feature type="compositionally biased region" description="Basic and acidic residues" evidence="1">
    <location>
        <begin position="62"/>
        <end position="75"/>
    </location>
</feature>
<reference evidence="2 3" key="1">
    <citation type="submission" date="2016-10" db="EMBL/GenBank/DDBJ databases">
        <authorList>
            <person name="Varghese N."/>
            <person name="Submissions S."/>
        </authorList>
    </citation>
    <scope>NUCLEOTIDE SEQUENCE [LARGE SCALE GENOMIC DNA]</scope>
    <source>
        <strain evidence="2 3">BS3652</strain>
    </source>
</reference>
<protein>
    <submittedName>
        <fullName evidence="2">Uncharacterized protein</fullName>
    </submittedName>
</protein>
<comment type="caution">
    <text evidence="2">The sequence shown here is derived from an EMBL/GenBank/DDBJ whole genome shotgun (WGS) entry which is preliminary data.</text>
</comment>
<evidence type="ECO:0000313" key="2">
    <source>
        <dbReference type="EMBL" id="SEC48479.1"/>
    </source>
</evidence>
<dbReference type="RefSeq" id="WP_074702937.1">
    <property type="nucleotide sequence ID" value="NZ_FNRS01000001.1"/>
</dbReference>
<feature type="compositionally biased region" description="Polar residues" evidence="1">
    <location>
        <begin position="1"/>
        <end position="10"/>
    </location>
</feature>
<sequence length="81" mass="8607">MSSKTPQGPRSTDHGTGKNDSGFDPDSPDLADPRLDPAGPAVAPHKPRPDPEAKENAYSPDFKSRPEPKPHHDADIDTPSG</sequence>
<organism evidence="2 3">
    <name type="scientific">Pseudomonas taetrolens</name>
    <dbReference type="NCBI Taxonomy" id="47884"/>
    <lineage>
        <taxon>Bacteria</taxon>
        <taxon>Pseudomonadati</taxon>
        <taxon>Pseudomonadota</taxon>
        <taxon>Gammaproteobacteria</taxon>
        <taxon>Pseudomonadales</taxon>
        <taxon>Pseudomonadaceae</taxon>
        <taxon>Pseudomonas</taxon>
    </lineage>
</organism>
<keyword evidence="3" id="KW-1185">Reference proteome</keyword>
<dbReference type="EMBL" id="FNRS01000001">
    <property type="protein sequence ID" value="SEC48479.1"/>
    <property type="molecule type" value="Genomic_DNA"/>
</dbReference>